<evidence type="ECO:0000256" key="1">
    <source>
        <dbReference type="ARBA" id="ARBA00001937"/>
    </source>
</evidence>
<gene>
    <name evidence="6" type="ORF">SAMN04487928_1151</name>
</gene>
<comment type="similarity">
    <text evidence="2">Belongs to the NAD(P)-dependent epimerase/dehydratase family. GDP-mannose 4,6-dehydratase subfamily.</text>
</comment>
<dbReference type="InterPro" id="IPR036291">
    <property type="entry name" value="NAD(P)-bd_dom_sf"/>
</dbReference>
<accession>A0A1I5UZC0</accession>
<sequence>MAKKALITGITGQDGSYLAEFLLGKGYDVHGIIRRSSVDYRERIAHLEGQPHFHLHYGDLGDS</sequence>
<dbReference type="EMBL" id="FOXO01000015">
    <property type="protein sequence ID" value="SFQ00407.1"/>
    <property type="molecule type" value="Genomic_DNA"/>
</dbReference>
<dbReference type="OrthoDB" id="9779041at2"/>
<proteinExistence type="inferred from homology"/>
<feature type="non-terminal residue" evidence="6">
    <location>
        <position position="63"/>
    </location>
</feature>
<reference evidence="7" key="1">
    <citation type="submission" date="2016-10" db="EMBL/GenBank/DDBJ databases">
        <authorList>
            <person name="Varghese N."/>
            <person name="Submissions S."/>
        </authorList>
    </citation>
    <scope>NUCLEOTIDE SEQUENCE [LARGE SCALE GENOMIC DNA]</scope>
    <source>
        <strain evidence="7">P18</strain>
    </source>
</reference>
<dbReference type="EC" id="4.2.1.47" evidence="3"/>
<organism evidence="6 7">
    <name type="scientific">Butyrivibrio proteoclasticus</name>
    <dbReference type="NCBI Taxonomy" id="43305"/>
    <lineage>
        <taxon>Bacteria</taxon>
        <taxon>Bacillati</taxon>
        <taxon>Bacillota</taxon>
        <taxon>Clostridia</taxon>
        <taxon>Lachnospirales</taxon>
        <taxon>Lachnospiraceae</taxon>
        <taxon>Butyrivibrio</taxon>
    </lineage>
</organism>
<keyword evidence="7" id="KW-1185">Reference proteome</keyword>
<evidence type="ECO:0000256" key="2">
    <source>
        <dbReference type="ARBA" id="ARBA00009263"/>
    </source>
</evidence>
<dbReference type="Proteomes" id="UP000182624">
    <property type="component" value="Unassembled WGS sequence"/>
</dbReference>
<dbReference type="SUPFAM" id="SSF51735">
    <property type="entry name" value="NAD(P)-binding Rossmann-fold domains"/>
    <property type="match status" value="1"/>
</dbReference>
<dbReference type="Gene3D" id="3.40.50.720">
    <property type="entry name" value="NAD(P)-binding Rossmann-like Domain"/>
    <property type="match status" value="1"/>
</dbReference>
<protein>
    <recommendedName>
        <fullName evidence="3">GDP-mannose 4,6-dehydratase</fullName>
        <ecNumber evidence="3">4.2.1.47</ecNumber>
    </recommendedName>
</protein>
<dbReference type="InterPro" id="IPR016040">
    <property type="entry name" value="NAD(P)-bd_dom"/>
</dbReference>
<keyword evidence="4" id="KW-0456">Lyase</keyword>
<evidence type="ECO:0000313" key="6">
    <source>
        <dbReference type="EMBL" id="SFQ00407.1"/>
    </source>
</evidence>
<dbReference type="GO" id="GO:0042351">
    <property type="term" value="P:'de novo' GDP-L-fucose biosynthetic process"/>
    <property type="evidence" value="ECO:0007669"/>
    <property type="project" value="TreeGrafter"/>
</dbReference>
<evidence type="ECO:0000259" key="5">
    <source>
        <dbReference type="Pfam" id="PF16363"/>
    </source>
</evidence>
<dbReference type="GO" id="GO:0008446">
    <property type="term" value="F:GDP-mannose 4,6-dehydratase activity"/>
    <property type="evidence" value="ECO:0007669"/>
    <property type="project" value="UniProtKB-EC"/>
</dbReference>
<dbReference type="InterPro" id="IPR006368">
    <property type="entry name" value="GDP_Man_deHydtase"/>
</dbReference>
<dbReference type="PANTHER" id="PTHR43715">
    <property type="entry name" value="GDP-MANNOSE 4,6-DEHYDRATASE"/>
    <property type="match status" value="1"/>
</dbReference>
<dbReference type="AlphaFoldDB" id="A0A1I5UZC0"/>
<dbReference type="PANTHER" id="PTHR43715:SF1">
    <property type="entry name" value="GDP-MANNOSE 4,6 DEHYDRATASE"/>
    <property type="match status" value="1"/>
</dbReference>
<comment type="cofactor">
    <cofactor evidence="1">
        <name>NADP(+)</name>
        <dbReference type="ChEBI" id="CHEBI:58349"/>
    </cofactor>
</comment>
<name>A0A1I5UZC0_9FIRM</name>
<evidence type="ECO:0000256" key="4">
    <source>
        <dbReference type="ARBA" id="ARBA00023239"/>
    </source>
</evidence>
<evidence type="ECO:0000313" key="7">
    <source>
        <dbReference type="Proteomes" id="UP000182624"/>
    </source>
</evidence>
<dbReference type="Pfam" id="PF16363">
    <property type="entry name" value="GDP_Man_Dehyd"/>
    <property type="match status" value="1"/>
</dbReference>
<dbReference type="RefSeq" id="WP_143087466.1">
    <property type="nucleotide sequence ID" value="NZ_FOXO01000015.1"/>
</dbReference>
<evidence type="ECO:0000256" key="3">
    <source>
        <dbReference type="ARBA" id="ARBA00011989"/>
    </source>
</evidence>
<feature type="domain" description="NAD(P)-binding" evidence="5">
    <location>
        <begin position="6"/>
        <end position="63"/>
    </location>
</feature>